<protein>
    <submittedName>
        <fullName evidence="2">GYD family protein</fullName>
    </submittedName>
</protein>
<dbReference type="Proteomes" id="UP000014977">
    <property type="component" value="Unassembled WGS sequence"/>
</dbReference>
<feature type="region of interest" description="Disordered" evidence="1">
    <location>
        <begin position="106"/>
        <end position="126"/>
    </location>
</feature>
<organism evidence="2 3">
    <name type="scientific">Desulfococcus multivorans DSM 2059</name>
    <dbReference type="NCBI Taxonomy" id="1121405"/>
    <lineage>
        <taxon>Bacteria</taxon>
        <taxon>Pseudomonadati</taxon>
        <taxon>Thermodesulfobacteriota</taxon>
        <taxon>Desulfobacteria</taxon>
        <taxon>Desulfobacterales</taxon>
        <taxon>Desulfococcaceae</taxon>
        <taxon>Desulfococcus</taxon>
    </lineage>
</organism>
<gene>
    <name evidence="2" type="ORF">dsmv_2320</name>
</gene>
<dbReference type="STRING" id="897.B2D07_00770"/>
<evidence type="ECO:0000313" key="2">
    <source>
        <dbReference type="EMBL" id="EPR40817.1"/>
    </source>
</evidence>
<name>S7TUS9_DESML</name>
<evidence type="ECO:0000313" key="3">
    <source>
        <dbReference type="Proteomes" id="UP000014977"/>
    </source>
</evidence>
<dbReference type="InterPro" id="IPR014845">
    <property type="entry name" value="GYD/TTHA1554"/>
</dbReference>
<comment type="caution">
    <text evidence="2">The sequence shown here is derived from an EMBL/GenBank/DDBJ whole genome shotgun (WGS) entry which is preliminary data.</text>
</comment>
<accession>S7TUS9</accession>
<dbReference type="EMBL" id="ATHJ01000080">
    <property type="protein sequence ID" value="EPR40817.1"/>
    <property type="molecule type" value="Genomic_DNA"/>
</dbReference>
<dbReference type="RefSeq" id="WP_020876751.1">
    <property type="nucleotide sequence ID" value="NZ_ATHJ01000080.1"/>
</dbReference>
<evidence type="ECO:0000256" key="1">
    <source>
        <dbReference type="SAM" id="MobiDB-lite"/>
    </source>
</evidence>
<reference evidence="2 3" key="1">
    <citation type="journal article" date="2013" name="Genome Announc.">
        <title>Draft genome sequences for three mercury-methylating, sulfate-reducing bacteria.</title>
        <authorList>
            <person name="Brown S.D."/>
            <person name="Hurt R.A.Jr."/>
            <person name="Gilmour C.C."/>
            <person name="Elias D.A."/>
        </authorList>
    </citation>
    <scope>NUCLEOTIDE SEQUENCE [LARGE SCALE GENOMIC DNA]</scope>
    <source>
        <strain evidence="2 3">DSM 2059</strain>
    </source>
</reference>
<dbReference type="Pfam" id="PF08734">
    <property type="entry name" value="GYD"/>
    <property type="match status" value="1"/>
</dbReference>
<dbReference type="OrthoDB" id="165683at2"/>
<proteinExistence type="predicted"/>
<sequence>MLWVSYGKFSREGVQGLLANPQNRAGAIEKLMAAYEGKLVSYHLLLNGDIDFFIVSDIPEEKAADLGLVNALLVRGSGAVETITTVPACRADEAVSLMRRARDMASRQAYKSPAGHDYFPREGTRG</sequence>
<keyword evidence="3" id="KW-1185">Reference proteome</keyword>
<dbReference type="AlphaFoldDB" id="S7TUS9"/>